<name>A0A1F5YN62_9BACT</name>
<organism evidence="2 3">
    <name type="scientific">Candidatus Gottesmanbacteria bacterium RBG_16_52_11</name>
    <dbReference type="NCBI Taxonomy" id="1798374"/>
    <lineage>
        <taxon>Bacteria</taxon>
        <taxon>Candidatus Gottesmaniibacteriota</taxon>
    </lineage>
</organism>
<keyword evidence="1" id="KW-0472">Membrane</keyword>
<dbReference type="Proteomes" id="UP000178448">
    <property type="component" value="Unassembled WGS sequence"/>
</dbReference>
<accession>A0A1F5YN62</accession>
<gene>
    <name evidence="2" type="ORF">A2Z33_07640</name>
</gene>
<dbReference type="STRING" id="1798374.A2Z33_07640"/>
<keyword evidence="1" id="KW-0812">Transmembrane</keyword>
<comment type="caution">
    <text evidence="2">The sequence shown here is derived from an EMBL/GenBank/DDBJ whole genome shotgun (WGS) entry which is preliminary data.</text>
</comment>
<evidence type="ECO:0000256" key="1">
    <source>
        <dbReference type="SAM" id="Phobius"/>
    </source>
</evidence>
<feature type="transmembrane region" description="Helical" evidence="1">
    <location>
        <begin position="79"/>
        <end position="97"/>
    </location>
</feature>
<sequence>MDNTDMAAWGTKCEDLTIPGAEGVASIRCLEPLFANIIAAVLAFVGVGLFLILIINGFNFLTAGSDQKKLEKAKSGTSAALLGIILIAAAYLIIRLIEVFAFTNPEAGPLHIFRIWQK</sequence>
<evidence type="ECO:0000313" key="2">
    <source>
        <dbReference type="EMBL" id="OGG01631.1"/>
    </source>
</evidence>
<protein>
    <submittedName>
        <fullName evidence="2">Uncharacterized protein</fullName>
    </submittedName>
</protein>
<reference evidence="2 3" key="1">
    <citation type="journal article" date="2016" name="Nat. Commun.">
        <title>Thousands of microbial genomes shed light on interconnected biogeochemical processes in an aquifer system.</title>
        <authorList>
            <person name="Anantharaman K."/>
            <person name="Brown C.T."/>
            <person name="Hug L.A."/>
            <person name="Sharon I."/>
            <person name="Castelle C.J."/>
            <person name="Probst A.J."/>
            <person name="Thomas B.C."/>
            <person name="Singh A."/>
            <person name="Wilkins M.J."/>
            <person name="Karaoz U."/>
            <person name="Brodie E.L."/>
            <person name="Williams K.H."/>
            <person name="Hubbard S.S."/>
            <person name="Banfield J.F."/>
        </authorList>
    </citation>
    <scope>NUCLEOTIDE SEQUENCE [LARGE SCALE GENOMIC DNA]</scope>
</reference>
<proteinExistence type="predicted"/>
<dbReference type="EMBL" id="MFJD01000012">
    <property type="protein sequence ID" value="OGG01631.1"/>
    <property type="molecule type" value="Genomic_DNA"/>
</dbReference>
<feature type="transmembrane region" description="Helical" evidence="1">
    <location>
        <begin position="33"/>
        <end position="58"/>
    </location>
</feature>
<evidence type="ECO:0000313" key="3">
    <source>
        <dbReference type="Proteomes" id="UP000178448"/>
    </source>
</evidence>
<dbReference type="AlphaFoldDB" id="A0A1F5YN62"/>
<keyword evidence="1" id="KW-1133">Transmembrane helix</keyword>